<dbReference type="Pfam" id="PF23293">
    <property type="entry name" value="zf_ULT1"/>
    <property type="match status" value="1"/>
</dbReference>
<feature type="domain" description="ULTRAPETALA1/2 zinc finger" evidence="2">
    <location>
        <begin position="126"/>
        <end position="223"/>
    </location>
</feature>
<evidence type="ECO:0000313" key="4">
    <source>
        <dbReference type="Proteomes" id="UP001318860"/>
    </source>
</evidence>
<evidence type="ECO:0000259" key="2">
    <source>
        <dbReference type="Pfam" id="PF23293"/>
    </source>
</evidence>
<dbReference type="InterPro" id="IPR057011">
    <property type="entry name" value="ULT1/2_SAND"/>
</dbReference>
<organism evidence="3 4">
    <name type="scientific">Rehmannia glutinosa</name>
    <name type="common">Chinese foxglove</name>
    <dbReference type="NCBI Taxonomy" id="99300"/>
    <lineage>
        <taxon>Eukaryota</taxon>
        <taxon>Viridiplantae</taxon>
        <taxon>Streptophyta</taxon>
        <taxon>Embryophyta</taxon>
        <taxon>Tracheophyta</taxon>
        <taxon>Spermatophyta</taxon>
        <taxon>Magnoliopsida</taxon>
        <taxon>eudicotyledons</taxon>
        <taxon>Gunneridae</taxon>
        <taxon>Pentapetalae</taxon>
        <taxon>asterids</taxon>
        <taxon>lamiids</taxon>
        <taxon>Lamiales</taxon>
        <taxon>Orobanchaceae</taxon>
        <taxon>Rehmannieae</taxon>
        <taxon>Rehmannia</taxon>
    </lineage>
</organism>
<dbReference type="InterPro" id="IPR057012">
    <property type="entry name" value="ULT1/2_Znf"/>
</dbReference>
<comment type="caution">
    <text evidence="3">The sequence shown here is derived from an EMBL/GenBank/DDBJ whole genome shotgun (WGS) entry which is preliminary data.</text>
</comment>
<feature type="domain" description="ULTRAPETALA1/2 SAND" evidence="1">
    <location>
        <begin position="13"/>
        <end position="113"/>
    </location>
</feature>
<dbReference type="PANTHER" id="PTHR34053:SF4">
    <property type="entry name" value="PROTEIN ULTRAPETALA 2-LIKE"/>
    <property type="match status" value="1"/>
</dbReference>
<proteinExistence type="predicted"/>
<keyword evidence="4" id="KW-1185">Reference proteome</keyword>
<dbReference type="InterPro" id="IPR020533">
    <property type="entry name" value="Developmental_reg_ULTRAPETALA"/>
</dbReference>
<dbReference type="PANTHER" id="PTHR34053">
    <property type="entry name" value="PROTEIN ULTRAPETALA 1"/>
    <property type="match status" value="1"/>
</dbReference>
<reference evidence="3 4" key="1">
    <citation type="journal article" date="2021" name="Comput. Struct. Biotechnol. J.">
        <title>De novo genome assembly of the potent medicinal plant Rehmannia glutinosa using nanopore technology.</title>
        <authorList>
            <person name="Ma L."/>
            <person name="Dong C."/>
            <person name="Song C."/>
            <person name="Wang X."/>
            <person name="Zheng X."/>
            <person name="Niu Y."/>
            <person name="Chen S."/>
            <person name="Feng W."/>
        </authorList>
    </citation>
    <scope>NUCLEOTIDE SEQUENCE [LARGE SCALE GENOMIC DNA]</scope>
    <source>
        <strain evidence="3">DH-2019</strain>
    </source>
</reference>
<gene>
    <name evidence="3" type="ORF">DH2020_021593</name>
</gene>
<protein>
    <submittedName>
        <fullName evidence="3">Uncharacterized protein</fullName>
    </submittedName>
</protein>
<dbReference type="Proteomes" id="UP001318860">
    <property type="component" value="Unassembled WGS sequence"/>
</dbReference>
<dbReference type="EMBL" id="JABTTQ020000012">
    <property type="protein sequence ID" value="KAK6144773.1"/>
    <property type="molecule type" value="Genomic_DNA"/>
</dbReference>
<sequence length="226" mass="26311">MFTQEELTSFLGVLQHTQEFVELDCGCTNPRYGDTPGKLRVYVNGKIEIDCICRDDCPRVLIDFYVAVNLSPIEFAKHAGKTNAHTNWKSQIWVFGHDGQKNALWRTCLLKHHTEAFQRPLRQVIHRDEFKRCSRCNKERRFSIRDKEACRIYHNALLDDNWKCSDMPNHSLTCNDAEERECRKVLRGCPRASRCAGCEQCVCVGCDMCRFEDCDCRTCVEFILNM</sequence>
<dbReference type="Pfam" id="PF23292">
    <property type="entry name" value="SAND_ULT1"/>
    <property type="match status" value="1"/>
</dbReference>
<name>A0ABR0WAW5_REHGL</name>
<evidence type="ECO:0000259" key="1">
    <source>
        <dbReference type="Pfam" id="PF23292"/>
    </source>
</evidence>
<evidence type="ECO:0000313" key="3">
    <source>
        <dbReference type="EMBL" id="KAK6144773.1"/>
    </source>
</evidence>
<accession>A0ABR0WAW5</accession>